<evidence type="ECO:0000313" key="4">
    <source>
        <dbReference type="Proteomes" id="UP001150941"/>
    </source>
</evidence>
<gene>
    <name evidence="3" type="ORF">N7468_006729</name>
</gene>
<dbReference type="Proteomes" id="UP001150941">
    <property type="component" value="Unassembled WGS sequence"/>
</dbReference>
<feature type="region of interest" description="Disordered" evidence="1">
    <location>
        <begin position="137"/>
        <end position="173"/>
    </location>
</feature>
<reference evidence="3" key="2">
    <citation type="journal article" date="2023" name="IMA Fungus">
        <title>Comparative genomic study of the Penicillium genus elucidates a diverse pangenome and 15 lateral gene transfer events.</title>
        <authorList>
            <person name="Petersen C."/>
            <person name="Sorensen T."/>
            <person name="Nielsen M.R."/>
            <person name="Sondergaard T.E."/>
            <person name="Sorensen J.L."/>
            <person name="Fitzpatrick D.A."/>
            <person name="Frisvad J.C."/>
            <person name="Nielsen K.L."/>
        </authorList>
    </citation>
    <scope>NUCLEOTIDE SEQUENCE</scope>
    <source>
        <strain evidence="3">IBT 19713</strain>
    </source>
</reference>
<dbReference type="OrthoDB" id="5419608at2759"/>
<organism evidence="3 4">
    <name type="scientific">Penicillium chermesinum</name>
    <dbReference type="NCBI Taxonomy" id="63820"/>
    <lineage>
        <taxon>Eukaryota</taxon>
        <taxon>Fungi</taxon>
        <taxon>Dikarya</taxon>
        <taxon>Ascomycota</taxon>
        <taxon>Pezizomycotina</taxon>
        <taxon>Eurotiomycetes</taxon>
        <taxon>Eurotiomycetidae</taxon>
        <taxon>Eurotiales</taxon>
        <taxon>Aspergillaceae</taxon>
        <taxon>Penicillium</taxon>
    </lineage>
</organism>
<comment type="caution">
    <text evidence="3">The sequence shown here is derived from an EMBL/GenBank/DDBJ whole genome shotgun (WGS) entry which is preliminary data.</text>
</comment>
<dbReference type="AlphaFoldDB" id="A0A9W9NVK4"/>
<name>A0A9W9NVK4_9EURO</name>
<evidence type="ECO:0000256" key="1">
    <source>
        <dbReference type="SAM" id="MobiDB-lite"/>
    </source>
</evidence>
<feature type="signal peptide" evidence="2">
    <location>
        <begin position="1"/>
        <end position="17"/>
    </location>
</feature>
<reference evidence="3" key="1">
    <citation type="submission" date="2022-11" db="EMBL/GenBank/DDBJ databases">
        <authorList>
            <person name="Petersen C."/>
        </authorList>
    </citation>
    <scope>NUCLEOTIDE SEQUENCE</scope>
    <source>
        <strain evidence="3">IBT 19713</strain>
    </source>
</reference>
<sequence>MQSKALLSLLLLTPALASPVAQYDDSYSVDDLSSEQDDILSSEIAYISSHIPNSILTVLETAIPETWLEEVMTNTADQMSIYEAAESGVFPGWYNSLPESVKAWATSEATAEETGLSSAIASVSSAAVTSESAATTSGSAMVTSTASSSGTTASDSSASSSPSSSASPSSTSNGAAPMATGSLAYSVAGAVGLLGLAVAL</sequence>
<evidence type="ECO:0000313" key="3">
    <source>
        <dbReference type="EMBL" id="KAJ5225504.1"/>
    </source>
</evidence>
<proteinExistence type="predicted"/>
<dbReference type="GeneID" id="83203328"/>
<keyword evidence="4" id="KW-1185">Reference proteome</keyword>
<feature type="chain" id="PRO_5040755398" evidence="2">
    <location>
        <begin position="18"/>
        <end position="200"/>
    </location>
</feature>
<dbReference type="RefSeq" id="XP_058328915.1">
    <property type="nucleotide sequence ID" value="XM_058476025.1"/>
</dbReference>
<evidence type="ECO:0000256" key="2">
    <source>
        <dbReference type="SAM" id="SignalP"/>
    </source>
</evidence>
<protein>
    <submittedName>
        <fullName evidence="3">Uncharacterized protein</fullName>
    </submittedName>
</protein>
<dbReference type="EMBL" id="JAPQKS010000005">
    <property type="protein sequence ID" value="KAJ5225504.1"/>
    <property type="molecule type" value="Genomic_DNA"/>
</dbReference>
<accession>A0A9W9NVK4</accession>
<keyword evidence="2" id="KW-0732">Signal</keyword>